<dbReference type="EMBL" id="BOMY01000034">
    <property type="protein sequence ID" value="GIF22563.1"/>
    <property type="molecule type" value="Genomic_DNA"/>
</dbReference>
<dbReference type="AlphaFoldDB" id="A0A919TTI2"/>
<dbReference type="RefSeq" id="WP_203810129.1">
    <property type="nucleotide sequence ID" value="NZ_BOMY01000034.1"/>
</dbReference>
<evidence type="ECO:0000313" key="1">
    <source>
        <dbReference type="EMBL" id="GIF22563.1"/>
    </source>
</evidence>
<name>A0A919TTI2_9ACTN</name>
<comment type="caution">
    <text evidence="1">The sequence shown here is derived from an EMBL/GenBank/DDBJ whole genome shotgun (WGS) entry which is preliminary data.</text>
</comment>
<organism evidence="1 2">
    <name type="scientific">Paractinoplanes tereljensis</name>
    <dbReference type="NCBI Taxonomy" id="571912"/>
    <lineage>
        <taxon>Bacteria</taxon>
        <taxon>Bacillati</taxon>
        <taxon>Actinomycetota</taxon>
        <taxon>Actinomycetes</taxon>
        <taxon>Micromonosporales</taxon>
        <taxon>Micromonosporaceae</taxon>
        <taxon>Paractinoplanes</taxon>
    </lineage>
</organism>
<proteinExistence type="predicted"/>
<dbReference type="Proteomes" id="UP000623608">
    <property type="component" value="Unassembled WGS sequence"/>
</dbReference>
<evidence type="ECO:0000313" key="2">
    <source>
        <dbReference type="Proteomes" id="UP000623608"/>
    </source>
</evidence>
<sequence>MRTATWTAVGGAALAAAVQARRRGLTYGATAAEASRELPGDELLPHAALITTRAVTITAAPSSVWPWLVQMGGGRGGSYSYDWIVGTRSADAILPEFQQLAVGDVLPVGQAVAGMRVERCEAEQTLVLRSVAGDWVWSLHLSSLWLGTRLISRNRVAAPPGGWLWRTANRAVLEPGSLVMERRMLLGVKERAEWNAPRMTM</sequence>
<gene>
    <name evidence="1" type="ORF">Ate02nite_52930</name>
</gene>
<reference evidence="1" key="1">
    <citation type="submission" date="2021-01" db="EMBL/GenBank/DDBJ databases">
        <title>Whole genome shotgun sequence of Actinoplanes tereljensis NBRC 105297.</title>
        <authorList>
            <person name="Komaki H."/>
            <person name="Tamura T."/>
        </authorList>
    </citation>
    <scope>NUCLEOTIDE SEQUENCE</scope>
    <source>
        <strain evidence="1">NBRC 105297</strain>
    </source>
</reference>
<accession>A0A919TTI2</accession>
<keyword evidence="2" id="KW-1185">Reference proteome</keyword>
<protein>
    <submittedName>
        <fullName evidence="1">Uncharacterized protein</fullName>
    </submittedName>
</protein>